<reference evidence="2" key="1">
    <citation type="submission" date="2016-02" db="EMBL/GenBank/DDBJ databases">
        <authorList>
            <person name="Holder M.E."/>
            <person name="Ajami N.J."/>
            <person name="Petrosino J.F."/>
        </authorList>
    </citation>
    <scope>NUCLEOTIDE SEQUENCE [LARGE SCALE GENOMIC DNA]</scope>
    <source>
        <strain evidence="2">CCUG 45958</strain>
    </source>
</reference>
<sequence>MDFICAAFAVTIIDPAYIVASFEKFALKAVPVADEFNVPCIHTGKNTGRTILRGPQPELQEGFNTIRSKG</sequence>
<accession>A0A0X8JJS9</accession>
<protein>
    <submittedName>
        <fullName evidence="1">Uncharacterized protein</fullName>
    </submittedName>
</protein>
<dbReference type="AlphaFoldDB" id="A0A0X8JJS9"/>
<evidence type="ECO:0000313" key="2">
    <source>
        <dbReference type="Proteomes" id="UP000069241"/>
    </source>
</evidence>
<organism evidence="1 2">
    <name type="scientific">Desulfovibrio fairfieldensis</name>
    <dbReference type="NCBI Taxonomy" id="44742"/>
    <lineage>
        <taxon>Bacteria</taxon>
        <taxon>Pseudomonadati</taxon>
        <taxon>Thermodesulfobacteriota</taxon>
        <taxon>Desulfovibrionia</taxon>
        <taxon>Desulfovibrionales</taxon>
        <taxon>Desulfovibrionaceae</taxon>
        <taxon>Desulfovibrio</taxon>
    </lineage>
</organism>
<dbReference type="EMBL" id="CP014229">
    <property type="protein sequence ID" value="AMD90085.1"/>
    <property type="molecule type" value="Genomic_DNA"/>
</dbReference>
<evidence type="ECO:0000313" key="1">
    <source>
        <dbReference type="EMBL" id="AMD90085.1"/>
    </source>
</evidence>
<dbReference type="Proteomes" id="UP000069241">
    <property type="component" value="Chromosome"/>
</dbReference>
<gene>
    <name evidence="1" type="ORF">AXF13_08105</name>
</gene>
<dbReference type="KEGG" id="dfi:AXF13_08105"/>
<keyword evidence="2" id="KW-1185">Reference proteome</keyword>
<proteinExistence type="predicted"/>
<name>A0A0X8JJS9_9BACT</name>